<evidence type="ECO:0008006" key="9">
    <source>
        <dbReference type="Google" id="ProtNLM"/>
    </source>
</evidence>
<evidence type="ECO:0000259" key="5">
    <source>
        <dbReference type="Pfam" id="PF00389"/>
    </source>
</evidence>
<dbReference type="Pfam" id="PF00389">
    <property type="entry name" value="2-Hacid_dh"/>
    <property type="match status" value="1"/>
</dbReference>
<evidence type="ECO:0000256" key="1">
    <source>
        <dbReference type="ARBA" id="ARBA00005854"/>
    </source>
</evidence>
<keyword evidence="2 4" id="KW-0560">Oxidoreductase</keyword>
<dbReference type="GO" id="GO:0016616">
    <property type="term" value="F:oxidoreductase activity, acting on the CH-OH group of donors, NAD or NADP as acceptor"/>
    <property type="evidence" value="ECO:0007669"/>
    <property type="project" value="InterPro"/>
</dbReference>
<feature type="domain" description="D-isomer specific 2-hydroxyacid dehydrogenase catalytic" evidence="5">
    <location>
        <begin position="17"/>
        <end position="328"/>
    </location>
</feature>
<dbReference type="InterPro" id="IPR050857">
    <property type="entry name" value="D-2-hydroxyacid_DH"/>
</dbReference>
<proteinExistence type="inferred from homology"/>
<dbReference type="PANTHER" id="PTHR42789">
    <property type="entry name" value="D-ISOMER SPECIFIC 2-HYDROXYACID DEHYDROGENASE FAMILY PROTEIN (AFU_ORTHOLOGUE AFUA_6G10090)"/>
    <property type="match status" value="1"/>
</dbReference>
<dbReference type="GO" id="GO:0051287">
    <property type="term" value="F:NAD binding"/>
    <property type="evidence" value="ECO:0007669"/>
    <property type="project" value="InterPro"/>
</dbReference>
<evidence type="ECO:0000256" key="3">
    <source>
        <dbReference type="ARBA" id="ARBA00023027"/>
    </source>
</evidence>
<sequence>MSSIYFTFNPKGFADTGADLLKKAGHAVSSYADTSGISRKDLLAAIKDKDAVVTILTDRVDSDFFKAAGPQLKIVANYAVGFDNVDLAAAKAAGVMVTNTPSDKVSEAVAEHAFTLMMALAHRVSEADAYAKAKKYKGWDPSLLLGTDVYGKTLGLVGAGRIGSSVARRAVTGFGMKLVYSDMRKNEQLEKDFGAEHLPFEKLLATSDFVSLHVPLLPSTRHLISTDEFSLMKKTAFLVNTARGPVVDEKALLRALKTKRIAGAGIDVFECEPAIDCDLTDSLELKSFPNVILTPHIASATVEARQDMARVAAENILAVLAGKQPINPAK</sequence>
<dbReference type="FunFam" id="3.40.50.720:FF:000203">
    <property type="entry name" value="D-3-phosphoglycerate dehydrogenase (SerA)"/>
    <property type="match status" value="1"/>
</dbReference>
<organism evidence="7 8">
    <name type="scientific">Candidatus Uhrbacteria bacterium RIFCSPHIGHO2_12_FULL_60_25</name>
    <dbReference type="NCBI Taxonomy" id="1802399"/>
    <lineage>
        <taxon>Bacteria</taxon>
        <taxon>Candidatus Uhriibacteriota</taxon>
    </lineage>
</organism>
<dbReference type="PROSITE" id="PS00671">
    <property type="entry name" value="D_2_HYDROXYACID_DH_3"/>
    <property type="match status" value="1"/>
</dbReference>
<dbReference type="SUPFAM" id="SSF52283">
    <property type="entry name" value="Formate/glycerate dehydrogenase catalytic domain-like"/>
    <property type="match status" value="1"/>
</dbReference>
<dbReference type="InterPro" id="IPR036291">
    <property type="entry name" value="NAD(P)-bd_dom_sf"/>
</dbReference>
<dbReference type="Pfam" id="PF02826">
    <property type="entry name" value="2-Hacid_dh_C"/>
    <property type="match status" value="1"/>
</dbReference>
<evidence type="ECO:0000256" key="2">
    <source>
        <dbReference type="ARBA" id="ARBA00023002"/>
    </source>
</evidence>
<dbReference type="InterPro" id="IPR006140">
    <property type="entry name" value="D-isomer_DH_NAD-bd"/>
</dbReference>
<protein>
    <recommendedName>
        <fullName evidence="9">D-glycerate dehydrogenase</fullName>
    </recommendedName>
</protein>
<dbReference type="CDD" id="cd05301">
    <property type="entry name" value="GDH"/>
    <property type="match status" value="1"/>
</dbReference>
<dbReference type="STRING" id="1802399.A3E39_02910"/>
<evidence type="ECO:0000313" key="8">
    <source>
        <dbReference type="Proteomes" id="UP000176603"/>
    </source>
</evidence>
<dbReference type="PROSITE" id="PS00670">
    <property type="entry name" value="D_2_HYDROXYACID_DH_2"/>
    <property type="match status" value="1"/>
</dbReference>
<evidence type="ECO:0000259" key="6">
    <source>
        <dbReference type="Pfam" id="PF02826"/>
    </source>
</evidence>
<keyword evidence="3" id="KW-0520">NAD</keyword>
<reference evidence="7 8" key="1">
    <citation type="journal article" date="2016" name="Nat. Commun.">
        <title>Thousands of microbial genomes shed light on interconnected biogeochemical processes in an aquifer system.</title>
        <authorList>
            <person name="Anantharaman K."/>
            <person name="Brown C.T."/>
            <person name="Hug L.A."/>
            <person name="Sharon I."/>
            <person name="Castelle C.J."/>
            <person name="Probst A.J."/>
            <person name="Thomas B.C."/>
            <person name="Singh A."/>
            <person name="Wilkins M.J."/>
            <person name="Karaoz U."/>
            <person name="Brodie E.L."/>
            <person name="Williams K.H."/>
            <person name="Hubbard S.S."/>
            <person name="Banfield J.F."/>
        </authorList>
    </citation>
    <scope>NUCLEOTIDE SEQUENCE [LARGE SCALE GENOMIC DNA]</scope>
</reference>
<dbReference type="InterPro" id="IPR006139">
    <property type="entry name" value="D-isomer_2_OHA_DH_cat_dom"/>
</dbReference>
<gene>
    <name evidence="7" type="ORF">A3E39_02910</name>
</gene>
<dbReference type="Gene3D" id="3.40.50.720">
    <property type="entry name" value="NAD(P)-binding Rossmann-like Domain"/>
    <property type="match status" value="2"/>
</dbReference>
<dbReference type="EMBL" id="MGEH01000032">
    <property type="protein sequence ID" value="OGL78424.1"/>
    <property type="molecule type" value="Genomic_DNA"/>
</dbReference>
<comment type="similarity">
    <text evidence="1 4">Belongs to the D-isomer specific 2-hydroxyacid dehydrogenase family.</text>
</comment>
<dbReference type="AlphaFoldDB" id="A0A1F7UL06"/>
<dbReference type="Proteomes" id="UP000176603">
    <property type="component" value="Unassembled WGS sequence"/>
</dbReference>
<dbReference type="SUPFAM" id="SSF51735">
    <property type="entry name" value="NAD(P)-binding Rossmann-fold domains"/>
    <property type="match status" value="1"/>
</dbReference>
<dbReference type="InterPro" id="IPR029753">
    <property type="entry name" value="D-isomer_DH_CS"/>
</dbReference>
<evidence type="ECO:0000256" key="4">
    <source>
        <dbReference type="RuleBase" id="RU003719"/>
    </source>
</evidence>
<evidence type="ECO:0000313" key="7">
    <source>
        <dbReference type="EMBL" id="OGL78424.1"/>
    </source>
</evidence>
<dbReference type="PANTHER" id="PTHR42789:SF1">
    <property type="entry name" value="D-ISOMER SPECIFIC 2-HYDROXYACID DEHYDROGENASE FAMILY PROTEIN (AFU_ORTHOLOGUE AFUA_6G10090)"/>
    <property type="match status" value="1"/>
</dbReference>
<accession>A0A1F7UL06</accession>
<name>A0A1F7UL06_9BACT</name>
<feature type="domain" description="D-isomer specific 2-hydroxyacid dehydrogenase NAD-binding" evidence="6">
    <location>
        <begin position="114"/>
        <end position="298"/>
    </location>
</feature>
<comment type="caution">
    <text evidence="7">The sequence shown here is derived from an EMBL/GenBank/DDBJ whole genome shotgun (WGS) entry which is preliminary data.</text>
</comment>